<comment type="subunit">
    <text evidence="6">Part of the activated spliceosome B/catalytic step 1 spliceosome, one of the forms of the spliceosome which has a well-formed active site but still cannot catalyze the branching reaction and is composed at least of 52 proteins, the U2, U5 and U6 snRNAs and the pre-mRNA. Recruited during early steps of activated spliceosome B maturation, it is probably one of the first proteins released from this complex as he matures to the spliceosome C complex. Component of the minor spliceosome, which splices U12-type introns.</text>
</comment>
<dbReference type="Pfam" id="PF05510">
    <property type="entry name" value="Sarcoglycan_2"/>
    <property type="match status" value="1"/>
</dbReference>
<dbReference type="EMBL" id="CAJPEV010002485">
    <property type="protein sequence ID" value="CAG0897062.1"/>
    <property type="molecule type" value="Genomic_DNA"/>
</dbReference>
<evidence type="ECO:0000313" key="10">
    <source>
        <dbReference type="EMBL" id="CAD7249781.1"/>
    </source>
</evidence>
<sequence length="1025" mass="116816">MLLTAQQEGQVTRLSRSYDYLDRVEKRKTEIPFDSRHRVSGASAANSENRFTALQGGRSGEIEIQPQLFQQVRFQPPSSSDIPDERILEEEKHVSSKQLGHHDEIYAAGAESPLSLEVSTETTSWRLPDWPSASAWAIMLPGYSRFDAAQCPSQVEYKYRASLSGSPVLPVWLHYKFSERYKTGFLLGSVPFEGITEVDVVMVKVDTYEVEQFSVNITSSEREGGPGQNQVELVLDNLDLEDFFNQRRIAKLKGIFSDTLWPESSSDLHMSLLLPAKRPASNPKEKRGVRLRLASHAPFSEKLINLGKEVEPLYKHRPCPRNFKRSTAERFFRDQNFAVDWCSFELLSGDPSKSAWNVYEEEEYRTPKKRHHPLLPRPPYKPVSRSEVPIRDYLGDAVFTVMIPLVVMVALVFILTLIMCVQWKKKDEKENISDIQMMHYQAVRRASDSLRSLSRRRDRDSMLGPPSREGSSPPHSISIRSHTNSPASTITRNATPCRRSEERSSSYSQGPYPICAQTNKNNMSNIYIQEPPTSGKVLLKTTVGDIDVELWSKETPKACRNFIQLCMEGYYDGTIFHRVVKDFIVQGGDPTGTGKGGESIYGKPFKDEIHTRLRFVRRGLVAMANGGKDDNGSQFFFTLGPCPELQKKHTLFGKVTGDTIYNMIKLEEVDIDRDDRPVHPHKIIRTEILNNPFPDIVPRTTKEKRKHGSEEEEGSDDEKPKKRNKKKGTKNFKLLSFGDEAEEDEEESVAVSKKLALKSKSSHDLTNDPKLSSVPAVDVPSKRGPSEELQSSEEDDEPLPTEQDSGMLDRVRKKLKGEPKEEPLSTFMSERTAERDQSLKKLKAEVRQLKKELKMVKDDTVESTVDTAEGQDEMSKDSDILVAYKKDLARFENKRTKELKKGGREAATLALLARFQEKLTSVRQLEEEEEEEGESKVNVKKEERMEDGEVEEEEEDDENDSSWLKHTLKFESNDPVLARDASTKDDDWFDIYDPRNPITKRRREASEQALKQKGGELALKQRDKR</sequence>
<dbReference type="InterPro" id="IPR002130">
    <property type="entry name" value="Cyclophilin-type_PPIase_dom"/>
</dbReference>
<keyword evidence="8" id="KW-1133">Transmembrane helix</keyword>
<proteinExistence type="inferred from homology"/>
<reference evidence="10" key="1">
    <citation type="submission" date="2020-11" db="EMBL/GenBank/DDBJ databases">
        <authorList>
            <person name="Tran Van P."/>
        </authorList>
    </citation>
    <scope>NUCLEOTIDE SEQUENCE</scope>
</reference>
<dbReference type="AlphaFoldDB" id="A0A7R9A948"/>
<evidence type="ECO:0000256" key="6">
    <source>
        <dbReference type="ARBA" id="ARBA00046368"/>
    </source>
</evidence>
<dbReference type="Gene3D" id="2.40.100.10">
    <property type="entry name" value="Cyclophilin-like"/>
    <property type="match status" value="1"/>
</dbReference>
<dbReference type="PANTHER" id="PTHR45625:SF6">
    <property type="entry name" value="SPLICEOSOME-ASSOCIATED PROTEIN CWC27 HOMOLOG"/>
    <property type="match status" value="1"/>
</dbReference>
<evidence type="ECO:0000256" key="1">
    <source>
        <dbReference type="ARBA" id="ARBA00004123"/>
    </source>
</evidence>
<protein>
    <recommendedName>
        <fullName evidence="4">Spliceosome-associated protein CWC27 homolog</fullName>
    </recommendedName>
    <alternativeName>
        <fullName evidence="5">Probable inactive peptidyl-prolyl cis-trans isomerase CWC27 homolog</fullName>
    </alternativeName>
</protein>
<evidence type="ECO:0000259" key="9">
    <source>
        <dbReference type="PROSITE" id="PS50072"/>
    </source>
</evidence>
<dbReference type="InterPro" id="IPR048347">
    <property type="entry name" value="Sarcoglycan_C"/>
</dbReference>
<evidence type="ECO:0000256" key="3">
    <source>
        <dbReference type="ARBA" id="ARBA00023242"/>
    </source>
</evidence>
<feature type="compositionally biased region" description="Polar residues" evidence="7">
    <location>
        <begin position="483"/>
        <end position="494"/>
    </location>
</feature>
<evidence type="ECO:0000256" key="4">
    <source>
        <dbReference type="ARBA" id="ARBA00040027"/>
    </source>
</evidence>
<keyword evidence="3" id="KW-0539">Nucleus</keyword>
<dbReference type="PANTHER" id="PTHR45625">
    <property type="entry name" value="PEPTIDYL-PROLYL CIS-TRANS ISOMERASE-RELATED"/>
    <property type="match status" value="1"/>
</dbReference>
<keyword evidence="8" id="KW-0812">Transmembrane</keyword>
<feature type="domain" description="PPIase cyclophilin-type" evidence="9">
    <location>
        <begin position="541"/>
        <end position="688"/>
    </location>
</feature>
<dbReference type="InterPro" id="IPR029000">
    <property type="entry name" value="Cyclophilin-like_dom_sf"/>
</dbReference>
<dbReference type="InterPro" id="IPR044666">
    <property type="entry name" value="Cyclophilin_A-like"/>
</dbReference>
<feature type="region of interest" description="Disordered" evidence="7">
    <location>
        <begin position="448"/>
        <end position="513"/>
    </location>
</feature>
<dbReference type="Pfam" id="PF20989">
    <property type="entry name" value="Sarcoglycan_2_C"/>
    <property type="match status" value="1"/>
</dbReference>
<name>A0A7R9A948_9CRUS</name>
<comment type="subcellular location">
    <subcellularLocation>
        <location evidence="1">Nucleus</location>
    </subcellularLocation>
</comment>
<feature type="transmembrane region" description="Helical" evidence="8">
    <location>
        <begin position="397"/>
        <end position="421"/>
    </location>
</feature>
<organism evidence="10">
    <name type="scientific">Darwinula stevensoni</name>
    <dbReference type="NCBI Taxonomy" id="69355"/>
    <lineage>
        <taxon>Eukaryota</taxon>
        <taxon>Metazoa</taxon>
        <taxon>Ecdysozoa</taxon>
        <taxon>Arthropoda</taxon>
        <taxon>Crustacea</taxon>
        <taxon>Oligostraca</taxon>
        <taxon>Ostracoda</taxon>
        <taxon>Podocopa</taxon>
        <taxon>Podocopida</taxon>
        <taxon>Darwinulocopina</taxon>
        <taxon>Darwinuloidea</taxon>
        <taxon>Darwinulidae</taxon>
        <taxon>Darwinula</taxon>
    </lineage>
</organism>
<dbReference type="Proteomes" id="UP000677054">
    <property type="component" value="Unassembled WGS sequence"/>
</dbReference>
<dbReference type="GO" id="GO:0071013">
    <property type="term" value="C:catalytic step 2 spliceosome"/>
    <property type="evidence" value="ECO:0007669"/>
    <property type="project" value="TreeGrafter"/>
</dbReference>
<feature type="compositionally biased region" description="Acidic residues" evidence="7">
    <location>
        <begin position="945"/>
        <end position="960"/>
    </location>
</feature>
<dbReference type="PROSITE" id="PS00170">
    <property type="entry name" value="CSA_PPIASE_1"/>
    <property type="match status" value="1"/>
</dbReference>
<accession>A0A7R9A948</accession>
<dbReference type="InterPro" id="IPR020892">
    <property type="entry name" value="Cyclophilin-type_PPIase_CS"/>
</dbReference>
<feature type="compositionally biased region" description="Basic and acidic residues" evidence="7">
    <location>
        <begin position="934"/>
        <end position="944"/>
    </location>
</feature>
<evidence type="ECO:0000313" key="11">
    <source>
        <dbReference type="Proteomes" id="UP000677054"/>
    </source>
</evidence>
<dbReference type="InterPro" id="IPR048346">
    <property type="entry name" value="Sarcoglycan_N"/>
</dbReference>
<keyword evidence="8" id="KW-0472">Membrane</keyword>
<dbReference type="SUPFAM" id="SSF50891">
    <property type="entry name" value="Cyclophilin-like"/>
    <property type="match status" value="1"/>
</dbReference>
<dbReference type="CDD" id="cd01925">
    <property type="entry name" value="cyclophilin_CeCYP16-like"/>
    <property type="match status" value="1"/>
</dbReference>
<feature type="region of interest" description="Disordered" evidence="7">
    <location>
        <begin position="922"/>
        <end position="1025"/>
    </location>
</feature>
<dbReference type="GO" id="GO:0003755">
    <property type="term" value="F:peptidyl-prolyl cis-trans isomerase activity"/>
    <property type="evidence" value="ECO:0007669"/>
    <property type="project" value="InterPro"/>
</dbReference>
<gene>
    <name evidence="10" type="ORF">DSTB1V02_LOCUS9568</name>
</gene>
<evidence type="ECO:0000256" key="7">
    <source>
        <dbReference type="SAM" id="MobiDB-lite"/>
    </source>
</evidence>
<dbReference type="FunFam" id="2.40.100.10:FF:000007">
    <property type="entry name" value="Peptidyl-prolyl cis-trans isomerase CWC27 homolog"/>
    <property type="match status" value="1"/>
</dbReference>
<dbReference type="PRINTS" id="PR00153">
    <property type="entry name" value="CSAPPISMRASE"/>
</dbReference>
<evidence type="ECO:0000256" key="8">
    <source>
        <dbReference type="SAM" id="Phobius"/>
    </source>
</evidence>
<feature type="region of interest" description="Disordered" evidence="7">
    <location>
        <begin position="683"/>
        <end position="727"/>
    </location>
</feature>
<feature type="region of interest" description="Disordered" evidence="7">
    <location>
        <begin position="759"/>
        <end position="837"/>
    </location>
</feature>
<evidence type="ECO:0000256" key="2">
    <source>
        <dbReference type="ARBA" id="ARBA00007365"/>
    </source>
</evidence>
<comment type="similarity">
    <text evidence="2">Belongs to the cyclophilin-type PPIase family.</text>
</comment>
<dbReference type="PROSITE" id="PS50072">
    <property type="entry name" value="CSA_PPIASE_2"/>
    <property type="match status" value="1"/>
</dbReference>
<dbReference type="Pfam" id="PF00160">
    <property type="entry name" value="Pro_isomerase"/>
    <property type="match status" value="1"/>
</dbReference>
<evidence type="ECO:0000256" key="5">
    <source>
        <dbReference type="ARBA" id="ARBA00042090"/>
    </source>
</evidence>
<feature type="compositionally biased region" description="Low complexity" evidence="7">
    <location>
        <begin position="471"/>
        <end position="482"/>
    </location>
</feature>
<dbReference type="GO" id="GO:0006457">
    <property type="term" value="P:protein folding"/>
    <property type="evidence" value="ECO:0007669"/>
    <property type="project" value="InterPro"/>
</dbReference>
<dbReference type="OrthoDB" id="442970at2759"/>
<feature type="compositionally biased region" description="Acidic residues" evidence="7">
    <location>
        <begin position="790"/>
        <end position="799"/>
    </location>
</feature>
<keyword evidence="11" id="KW-1185">Reference proteome</keyword>
<dbReference type="EMBL" id="LR902002">
    <property type="protein sequence ID" value="CAD7249781.1"/>
    <property type="molecule type" value="Genomic_DNA"/>
</dbReference>